<dbReference type="InterPro" id="IPR051229">
    <property type="entry name" value="ALYREF_mRNA_export"/>
</dbReference>
<dbReference type="SMART" id="SM00360">
    <property type="entry name" value="RRM"/>
    <property type="match status" value="1"/>
</dbReference>
<evidence type="ECO:0000256" key="1">
    <source>
        <dbReference type="ARBA" id="ARBA00022884"/>
    </source>
</evidence>
<feature type="compositionally biased region" description="Basic residues" evidence="3">
    <location>
        <begin position="14"/>
        <end position="25"/>
    </location>
</feature>
<keyword evidence="1 2" id="KW-0694">RNA-binding</keyword>
<reference evidence="5 6" key="1">
    <citation type="journal article" date="2008" name="Nature">
        <title>The genome of Laccaria bicolor provides insights into mycorrhizal symbiosis.</title>
        <authorList>
            <person name="Martin F."/>
            <person name="Aerts A."/>
            <person name="Ahren D."/>
            <person name="Brun A."/>
            <person name="Danchin E.G.J."/>
            <person name="Duchaussoy F."/>
            <person name="Gibon J."/>
            <person name="Kohler A."/>
            <person name="Lindquist E."/>
            <person name="Pereda V."/>
            <person name="Salamov A."/>
            <person name="Shapiro H.J."/>
            <person name="Wuyts J."/>
            <person name="Blaudez D."/>
            <person name="Buee M."/>
            <person name="Brokstein P."/>
            <person name="Canbaeck B."/>
            <person name="Cohen D."/>
            <person name="Courty P.E."/>
            <person name="Coutinho P.M."/>
            <person name="Delaruelle C."/>
            <person name="Detter J.C."/>
            <person name="Deveau A."/>
            <person name="DiFazio S."/>
            <person name="Duplessis S."/>
            <person name="Fraissinet-Tachet L."/>
            <person name="Lucic E."/>
            <person name="Frey-Klett P."/>
            <person name="Fourrey C."/>
            <person name="Feussner I."/>
            <person name="Gay G."/>
            <person name="Grimwood J."/>
            <person name="Hoegger P.J."/>
            <person name="Jain P."/>
            <person name="Kilaru S."/>
            <person name="Labbe J."/>
            <person name="Lin Y.C."/>
            <person name="Legue V."/>
            <person name="Le Tacon F."/>
            <person name="Marmeisse R."/>
            <person name="Melayah D."/>
            <person name="Montanini B."/>
            <person name="Muratet M."/>
            <person name="Nehls U."/>
            <person name="Niculita-Hirzel H."/>
            <person name="Oudot-Le Secq M.P."/>
            <person name="Peter M."/>
            <person name="Quesneville H."/>
            <person name="Rajashekar B."/>
            <person name="Reich M."/>
            <person name="Rouhier N."/>
            <person name="Schmutz J."/>
            <person name="Yin T."/>
            <person name="Chalot M."/>
            <person name="Henrissat B."/>
            <person name="Kuees U."/>
            <person name="Lucas S."/>
            <person name="Van de Peer Y."/>
            <person name="Podila G.K."/>
            <person name="Polle A."/>
            <person name="Pukkila P.J."/>
            <person name="Richardson P.M."/>
            <person name="Rouze P."/>
            <person name="Sanders I.R."/>
            <person name="Stajich J.E."/>
            <person name="Tunlid A."/>
            <person name="Tuskan G."/>
            <person name="Grigoriev I.V."/>
        </authorList>
    </citation>
    <scope>NUCLEOTIDE SEQUENCE [LARGE SCALE GENOMIC DNA]</scope>
    <source>
        <strain evidence="6">S238N-H82 / ATCC MYA-4686</strain>
    </source>
</reference>
<organism evidence="6">
    <name type="scientific">Laccaria bicolor (strain S238N-H82 / ATCC MYA-4686)</name>
    <name type="common">Bicoloured deceiver</name>
    <name type="synonym">Laccaria laccata var. bicolor</name>
    <dbReference type="NCBI Taxonomy" id="486041"/>
    <lineage>
        <taxon>Eukaryota</taxon>
        <taxon>Fungi</taxon>
        <taxon>Dikarya</taxon>
        <taxon>Basidiomycota</taxon>
        <taxon>Agaricomycotina</taxon>
        <taxon>Agaricomycetes</taxon>
        <taxon>Agaricomycetidae</taxon>
        <taxon>Agaricales</taxon>
        <taxon>Agaricineae</taxon>
        <taxon>Hydnangiaceae</taxon>
        <taxon>Laccaria</taxon>
    </lineage>
</organism>
<feature type="domain" description="RRM" evidence="4">
    <location>
        <begin position="61"/>
        <end position="130"/>
    </location>
</feature>
<dbReference type="RefSeq" id="XP_001881015.1">
    <property type="nucleotide sequence ID" value="XM_001880980.1"/>
</dbReference>
<name>B0DB91_LACBS</name>
<dbReference type="InterPro" id="IPR000504">
    <property type="entry name" value="RRM_dom"/>
</dbReference>
<dbReference type="EMBL" id="DS547102">
    <property type="protein sequence ID" value="EDR07945.1"/>
    <property type="molecule type" value="Genomic_DNA"/>
</dbReference>
<gene>
    <name evidence="5" type="ORF">LACBIDRAFT_297468</name>
</gene>
<dbReference type="Pfam" id="PF00076">
    <property type="entry name" value="RRM_1"/>
    <property type="match status" value="1"/>
</dbReference>
<sequence length="130" mass="13765">MDKSLDDIISAKPKTGRRGAARRPSARAQVLGSTAVSPVQRARAANIAASRTAKAVVPASTKIIVSNLPVDVNETQIKELFTTTVGPLRDVTLHYDAGGRSKGVASVQFSNKGDGEVAYQQYNNRLIDGS</sequence>
<dbReference type="GO" id="GO:0005634">
    <property type="term" value="C:nucleus"/>
    <property type="evidence" value="ECO:0007669"/>
    <property type="project" value="TreeGrafter"/>
</dbReference>
<dbReference type="PANTHER" id="PTHR19965:SF35">
    <property type="entry name" value="RNA ANNEALING PROTEIN YRA1"/>
    <property type="match status" value="1"/>
</dbReference>
<dbReference type="InterPro" id="IPR035979">
    <property type="entry name" value="RBD_domain_sf"/>
</dbReference>
<dbReference type="InParanoid" id="B0DB91"/>
<evidence type="ECO:0000313" key="6">
    <source>
        <dbReference type="Proteomes" id="UP000001194"/>
    </source>
</evidence>
<evidence type="ECO:0000259" key="4">
    <source>
        <dbReference type="PROSITE" id="PS50102"/>
    </source>
</evidence>
<dbReference type="HOGENOM" id="CLU_052367_2_3_1"/>
<dbReference type="OrthoDB" id="346839at2759"/>
<dbReference type="Proteomes" id="UP000001194">
    <property type="component" value="Unassembled WGS sequence"/>
</dbReference>
<dbReference type="PROSITE" id="PS50102">
    <property type="entry name" value="RRM"/>
    <property type="match status" value="1"/>
</dbReference>
<dbReference type="GO" id="GO:0003729">
    <property type="term" value="F:mRNA binding"/>
    <property type="evidence" value="ECO:0007669"/>
    <property type="project" value="TreeGrafter"/>
</dbReference>
<evidence type="ECO:0000256" key="2">
    <source>
        <dbReference type="PROSITE-ProRule" id="PRU00176"/>
    </source>
</evidence>
<evidence type="ECO:0000256" key="3">
    <source>
        <dbReference type="SAM" id="MobiDB-lite"/>
    </source>
</evidence>
<evidence type="ECO:0000313" key="5">
    <source>
        <dbReference type="EMBL" id="EDR07945.1"/>
    </source>
</evidence>
<accession>B0DB91</accession>
<proteinExistence type="predicted"/>
<protein>
    <submittedName>
        <fullName evidence="5">Predicted protein</fullName>
    </submittedName>
</protein>
<dbReference type="KEGG" id="lbc:LACBIDRAFT_297468"/>
<dbReference type="STRING" id="486041.B0DB91"/>
<dbReference type="Gene3D" id="3.30.70.330">
    <property type="match status" value="1"/>
</dbReference>
<dbReference type="InterPro" id="IPR012677">
    <property type="entry name" value="Nucleotide-bd_a/b_plait_sf"/>
</dbReference>
<dbReference type="PANTHER" id="PTHR19965">
    <property type="entry name" value="RNA AND EXPORT FACTOR BINDING PROTEIN"/>
    <property type="match status" value="1"/>
</dbReference>
<dbReference type="AlphaFoldDB" id="B0DB91"/>
<dbReference type="SUPFAM" id="SSF54928">
    <property type="entry name" value="RNA-binding domain, RBD"/>
    <property type="match status" value="1"/>
</dbReference>
<dbReference type="GeneID" id="6076641"/>
<dbReference type="FunCoup" id="B0DB91">
    <property type="interactions" value="545"/>
</dbReference>
<feature type="region of interest" description="Disordered" evidence="3">
    <location>
        <begin position="1"/>
        <end position="34"/>
    </location>
</feature>
<keyword evidence="6" id="KW-1185">Reference proteome</keyword>